<organism evidence="6 7">
    <name type="scientific">Pacificibacter maritimus</name>
    <dbReference type="NCBI Taxonomy" id="762213"/>
    <lineage>
        <taxon>Bacteria</taxon>
        <taxon>Pseudomonadati</taxon>
        <taxon>Pseudomonadota</taxon>
        <taxon>Alphaproteobacteria</taxon>
        <taxon>Rhodobacterales</taxon>
        <taxon>Roseobacteraceae</taxon>
        <taxon>Pacificibacter</taxon>
    </lineage>
</organism>
<comment type="catalytic activity">
    <reaction evidence="5">
        <text>(6S)-5-formyl-5,6,7,8-tetrahydrofolate + ATP = (6R)-5,10-methenyltetrahydrofolate + ADP + phosphate</text>
        <dbReference type="Rhea" id="RHEA:10488"/>
        <dbReference type="ChEBI" id="CHEBI:30616"/>
        <dbReference type="ChEBI" id="CHEBI:43474"/>
        <dbReference type="ChEBI" id="CHEBI:57455"/>
        <dbReference type="ChEBI" id="CHEBI:57457"/>
        <dbReference type="ChEBI" id="CHEBI:456216"/>
        <dbReference type="EC" id="6.3.3.2"/>
    </reaction>
</comment>
<feature type="binding site" evidence="4">
    <location>
        <position position="54"/>
    </location>
    <ligand>
        <name>substrate</name>
    </ligand>
</feature>
<dbReference type="InterPro" id="IPR037171">
    <property type="entry name" value="NagB/RpiA_transferase-like"/>
</dbReference>
<keyword evidence="6" id="KW-0436">Ligase</keyword>
<keyword evidence="7" id="KW-1185">Reference proteome</keyword>
<dbReference type="RefSeq" id="WP_123792214.1">
    <property type="nucleotide sequence ID" value="NZ_RKQK01000001.1"/>
</dbReference>
<dbReference type="SUPFAM" id="SSF100950">
    <property type="entry name" value="NagB/RpiA/CoA transferase-like"/>
    <property type="match status" value="1"/>
</dbReference>
<evidence type="ECO:0000313" key="6">
    <source>
        <dbReference type="EMBL" id="RPE72060.1"/>
    </source>
</evidence>
<proteinExistence type="inferred from homology"/>
<evidence type="ECO:0000256" key="3">
    <source>
        <dbReference type="ARBA" id="ARBA00022840"/>
    </source>
</evidence>
<dbReference type="GO" id="GO:0009396">
    <property type="term" value="P:folic acid-containing compound biosynthetic process"/>
    <property type="evidence" value="ECO:0007669"/>
    <property type="project" value="TreeGrafter"/>
</dbReference>
<dbReference type="OrthoDB" id="9801938at2"/>
<keyword evidence="2 4" id="KW-0547">Nucleotide-binding</keyword>
<evidence type="ECO:0000256" key="4">
    <source>
        <dbReference type="PIRSR" id="PIRSR006806-1"/>
    </source>
</evidence>
<dbReference type="PIRSF" id="PIRSF006806">
    <property type="entry name" value="FTHF_cligase"/>
    <property type="match status" value="1"/>
</dbReference>
<evidence type="ECO:0000256" key="2">
    <source>
        <dbReference type="ARBA" id="ARBA00022741"/>
    </source>
</evidence>
<dbReference type="Proteomes" id="UP000269689">
    <property type="component" value="Unassembled WGS sequence"/>
</dbReference>
<feature type="binding site" evidence="4">
    <location>
        <begin position="132"/>
        <end position="140"/>
    </location>
    <ligand>
        <name>ATP</name>
        <dbReference type="ChEBI" id="CHEBI:30616"/>
    </ligand>
</feature>
<feature type="binding site" evidence="4">
    <location>
        <position position="59"/>
    </location>
    <ligand>
        <name>substrate</name>
    </ligand>
</feature>
<dbReference type="EC" id="6.3.3.2" evidence="5"/>
<dbReference type="GO" id="GO:0030272">
    <property type="term" value="F:5-formyltetrahydrofolate cyclo-ligase activity"/>
    <property type="evidence" value="ECO:0007669"/>
    <property type="project" value="UniProtKB-EC"/>
</dbReference>
<protein>
    <recommendedName>
        <fullName evidence="5">5-formyltetrahydrofolate cyclo-ligase</fullName>
        <ecNumber evidence="5">6.3.3.2</ecNumber>
    </recommendedName>
</protein>
<keyword evidence="5" id="KW-0460">Magnesium</keyword>
<keyword evidence="3 4" id="KW-0067">ATP-binding</keyword>
<dbReference type="EMBL" id="RKQK01000001">
    <property type="protein sequence ID" value="RPE72060.1"/>
    <property type="molecule type" value="Genomic_DNA"/>
</dbReference>
<sequence>MAGISVDLKAIARKKALKTRGIVHGRDQGLNAQATVLLTNFLTPYFGKVIAGYMPIRSEINPLPCMQNLTEHGPVAVPVVEANAAPLRFDLWTSQTEMVEGAFGAAVPKHSSPVTPDVVIVPLVAFNRAGHRLGYGGGFYDRTLAKLRKSQDVFAVGFAYAGQEMSDFPVSHFDAPLDAIVTETEVFTV</sequence>
<comment type="caution">
    <text evidence="6">The sequence shown here is derived from an EMBL/GenBank/DDBJ whole genome shotgun (WGS) entry which is preliminary data.</text>
</comment>
<evidence type="ECO:0000256" key="5">
    <source>
        <dbReference type="RuleBase" id="RU361279"/>
    </source>
</evidence>
<dbReference type="Pfam" id="PF01812">
    <property type="entry name" value="5-FTHF_cyc-lig"/>
    <property type="match status" value="1"/>
</dbReference>
<keyword evidence="5" id="KW-0479">Metal-binding</keyword>
<dbReference type="GO" id="GO:0046872">
    <property type="term" value="F:metal ion binding"/>
    <property type="evidence" value="ECO:0007669"/>
    <property type="project" value="UniProtKB-KW"/>
</dbReference>
<gene>
    <name evidence="6" type="ORF">EDD53_1202</name>
</gene>
<dbReference type="PANTHER" id="PTHR23407">
    <property type="entry name" value="ATPASE INHIBITOR/5-FORMYLTETRAHYDROFOLATE CYCLO-LIGASE"/>
    <property type="match status" value="1"/>
</dbReference>
<dbReference type="InterPro" id="IPR024185">
    <property type="entry name" value="FTHF_cligase-like_sf"/>
</dbReference>
<dbReference type="PANTHER" id="PTHR23407:SF1">
    <property type="entry name" value="5-FORMYLTETRAHYDROFOLATE CYCLO-LIGASE"/>
    <property type="match status" value="1"/>
</dbReference>
<comment type="cofactor">
    <cofactor evidence="5">
        <name>Mg(2+)</name>
        <dbReference type="ChEBI" id="CHEBI:18420"/>
    </cofactor>
</comment>
<evidence type="ECO:0000256" key="1">
    <source>
        <dbReference type="ARBA" id="ARBA00010638"/>
    </source>
</evidence>
<reference evidence="6 7" key="1">
    <citation type="submission" date="2018-11" db="EMBL/GenBank/DDBJ databases">
        <title>Genomic Encyclopedia of Type Strains, Phase IV (KMG-IV): sequencing the most valuable type-strain genomes for metagenomic binning, comparative biology and taxonomic classification.</title>
        <authorList>
            <person name="Goeker M."/>
        </authorList>
    </citation>
    <scope>NUCLEOTIDE SEQUENCE [LARGE SCALE GENOMIC DNA]</scope>
    <source>
        <strain evidence="6 7">DSM 104731</strain>
    </source>
</reference>
<comment type="similarity">
    <text evidence="1 5">Belongs to the 5-formyltetrahydrofolate cyclo-ligase family.</text>
</comment>
<name>A0A3N4VDY1_9RHOB</name>
<dbReference type="Gene3D" id="3.40.50.10420">
    <property type="entry name" value="NagB/RpiA/CoA transferase-like"/>
    <property type="match status" value="1"/>
</dbReference>
<dbReference type="GO" id="GO:0005524">
    <property type="term" value="F:ATP binding"/>
    <property type="evidence" value="ECO:0007669"/>
    <property type="project" value="UniProtKB-KW"/>
</dbReference>
<evidence type="ECO:0000313" key="7">
    <source>
        <dbReference type="Proteomes" id="UP000269689"/>
    </source>
</evidence>
<accession>A0A3N4VDY1</accession>
<dbReference type="InterPro" id="IPR002698">
    <property type="entry name" value="FTHF_cligase"/>
</dbReference>
<dbReference type="GO" id="GO:0035999">
    <property type="term" value="P:tetrahydrofolate interconversion"/>
    <property type="evidence" value="ECO:0007669"/>
    <property type="project" value="TreeGrafter"/>
</dbReference>
<dbReference type="NCBIfam" id="TIGR02727">
    <property type="entry name" value="MTHFS_bact"/>
    <property type="match status" value="1"/>
</dbReference>
<dbReference type="AlphaFoldDB" id="A0A3N4VDY1"/>